<evidence type="ECO:0000313" key="2">
    <source>
        <dbReference type="Proteomes" id="UP001194729"/>
    </source>
</evidence>
<dbReference type="Proteomes" id="UP001194729">
    <property type="component" value="Unassembled WGS sequence"/>
</dbReference>
<keyword evidence="2" id="KW-1185">Reference proteome</keyword>
<name>A0ABS0A2N3_9FLAO</name>
<reference evidence="1 2" key="1">
    <citation type="submission" date="2020-11" db="EMBL/GenBank/DDBJ databases">
        <title>P. mediterranea TC4 genome.</title>
        <authorList>
            <person name="Molmeret M."/>
        </authorList>
    </citation>
    <scope>NUCLEOTIDE SEQUENCE [LARGE SCALE GENOMIC DNA]</scope>
    <source>
        <strain evidence="1 2">TC4</strain>
    </source>
</reference>
<organism evidence="1 2">
    <name type="scientific">Nonlabens mediterrranea</name>
    <dbReference type="NCBI Taxonomy" id="1419947"/>
    <lineage>
        <taxon>Bacteria</taxon>
        <taxon>Pseudomonadati</taxon>
        <taxon>Bacteroidota</taxon>
        <taxon>Flavobacteriia</taxon>
        <taxon>Flavobacteriales</taxon>
        <taxon>Flavobacteriaceae</taxon>
        <taxon>Nonlabens</taxon>
    </lineage>
</organism>
<gene>
    <name evidence="1" type="ORF">FNJ87_04580</name>
</gene>
<dbReference type="EMBL" id="JADKYU010000237">
    <property type="protein sequence ID" value="MBF4983632.1"/>
    <property type="molecule type" value="Genomic_DNA"/>
</dbReference>
<protein>
    <submittedName>
        <fullName evidence="1">Uncharacterized protein</fullName>
    </submittedName>
</protein>
<accession>A0ABS0A2N3</accession>
<comment type="caution">
    <text evidence="1">The sequence shown here is derived from an EMBL/GenBank/DDBJ whole genome shotgun (WGS) entry which is preliminary data.</text>
</comment>
<sequence length="138" mass="16467">MITGYYVSLPKKIISKDSRFNPKNDLYSIFGFKLINDKEAWYTNKIEHKPFIRDFIWDGNNFDTNSSLEKIKIVDKNKMIWINDYKGGKNRVFNLFSSLTENTRICENSLIFISFDKLKNYSNHSFKNTLTYDLFFKN</sequence>
<proteinExistence type="predicted"/>
<evidence type="ECO:0000313" key="1">
    <source>
        <dbReference type="EMBL" id="MBF4983632.1"/>
    </source>
</evidence>